<dbReference type="Proteomes" id="UP001500466">
    <property type="component" value="Unassembled WGS sequence"/>
</dbReference>
<evidence type="ECO:0000313" key="1">
    <source>
        <dbReference type="EMBL" id="GAA4978635.1"/>
    </source>
</evidence>
<proteinExistence type="predicted"/>
<gene>
    <name evidence="1" type="ORF">GCM10023205_53420</name>
</gene>
<organism evidence="1 2">
    <name type="scientific">Yinghuangia aomiensis</name>
    <dbReference type="NCBI Taxonomy" id="676205"/>
    <lineage>
        <taxon>Bacteria</taxon>
        <taxon>Bacillati</taxon>
        <taxon>Actinomycetota</taxon>
        <taxon>Actinomycetes</taxon>
        <taxon>Kitasatosporales</taxon>
        <taxon>Streptomycetaceae</taxon>
        <taxon>Yinghuangia</taxon>
    </lineage>
</organism>
<accession>A0ABP9HTX9</accession>
<reference evidence="2" key="1">
    <citation type="journal article" date="2019" name="Int. J. Syst. Evol. Microbiol.">
        <title>The Global Catalogue of Microorganisms (GCM) 10K type strain sequencing project: providing services to taxonomists for standard genome sequencing and annotation.</title>
        <authorList>
            <consortium name="The Broad Institute Genomics Platform"/>
            <consortium name="The Broad Institute Genome Sequencing Center for Infectious Disease"/>
            <person name="Wu L."/>
            <person name="Ma J."/>
        </authorList>
    </citation>
    <scope>NUCLEOTIDE SEQUENCE [LARGE SCALE GENOMIC DNA]</scope>
    <source>
        <strain evidence="2">JCM 17986</strain>
    </source>
</reference>
<evidence type="ECO:0000313" key="2">
    <source>
        <dbReference type="Proteomes" id="UP001500466"/>
    </source>
</evidence>
<dbReference type="PANTHER" id="PTHR48228">
    <property type="entry name" value="SUCCINYL-COA--D-CITRAMALATE COA-TRANSFERASE"/>
    <property type="match status" value="1"/>
</dbReference>
<protein>
    <submittedName>
        <fullName evidence="1">CaiB/BaiF CoA-transferase family protein</fullName>
    </submittedName>
</protein>
<name>A0ABP9HTX9_9ACTN</name>
<dbReference type="SUPFAM" id="SSF89796">
    <property type="entry name" value="CoA-transferase family III (CaiB/BaiF)"/>
    <property type="match status" value="1"/>
</dbReference>
<dbReference type="Gene3D" id="3.30.60.110">
    <property type="match status" value="1"/>
</dbReference>
<sequence length="404" mass="42283">MNAETAFDRPNRPGPLRGLRVLEIASIGPGPFCGMLLADLGADVIRIDRPGIDPGRPSPEQDTVNRGRRSIVVDLKQRDGIALALRMVGHAEALIEGFRPGVLERLGLGPDECFAVNPALVFGRVTGWGQSGPLAHSAGHDIDYIAVTGALHAMGSDSEAPPPPLNLVGDNAGGGMLLALGVLAAVMQSRTTGRGQVVDAAIVDGASLLMTLFYGRLASGWWQDTRGANLIDGAAPYYGTYPCADGRFLAVGAIEPKFRRELLDKLGFSLGDPIHGDLDDPAHWRRARAGIADVIATKSRAEWVRLLDGDACAAPVLSLAEAPHHPHLLARSTFLDLDGNLTPAPAPRFSADPAGPPAPAPVPGADSVAILTAMGLGRPAVESLLGAGTVHTPERRFVSDTTVE</sequence>
<dbReference type="Pfam" id="PF02515">
    <property type="entry name" value="CoA_transf_3"/>
    <property type="match status" value="1"/>
</dbReference>
<keyword evidence="2" id="KW-1185">Reference proteome</keyword>
<dbReference type="InterPro" id="IPR023606">
    <property type="entry name" value="CoA-Trfase_III_dom_1_sf"/>
</dbReference>
<dbReference type="Gene3D" id="3.30.1540.10">
    <property type="entry name" value="formyl-coa transferase, domain 3"/>
    <property type="match status" value="1"/>
</dbReference>
<dbReference type="InterPro" id="IPR044855">
    <property type="entry name" value="CoA-Trfase_III_dom3_sf"/>
</dbReference>
<dbReference type="RefSeq" id="WP_345678233.1">
    <property type="nucleotide sequence ID" value="NZ_BAABHS010000020.1"/>
</dbReference>
<dbReference type="Gene3D" id="3.40.50.10540">
    <property type="entry name" value="Crotonobetainyl-coa:carnitine coa-transferase, domain 1"/>
    <property type="match status" value="1"/>
</dbReference>
<dbReference type="PANTHER" id="PTHR48228:SF5">
    <property type="entry name" value="ALPHA-METHYLACYL-COA RACEMASE"/>
    <property type="match status" value="1"/>
</dbReference>
<dbReference type="InterPro" id="IPR003673">
    <property type="entry name" value="CoA-Trfase_fam_III"/>
</dbReference>
<dbReference type="EMBL" id="BAABHS010000020">
    <property type="protein sequence ID" value="GAA4978635.1"/>
    <property type="molecule type" value="Genomic_DNA"/>
</dbReference>
<comment type="caution">
    <text evidence="1">The sequence shown here is derived from an EMBL/GenBank/DDBJ whole genome shotgun (WGS) entry which is preliminary data.</text>
</comment>
<dbReference type="InterPro" id="IPR050509">
    <property type="entry name" value="CoA-transferase_III"/>
</dbReference>